<accession>A0A1R1Y563</accession>
<feature type="coiled-coil region" evidence="1">
    <location>
        <begin position="21"/>
        <end position="48"/>
    </location>
</feature>
<name>A0A1R1Y563_9FUNG</name>
<dbReference type="Proteomes" id="UP000187283">
    <property type="component" value="Unassembled WGS sequence"/>
</dbReference>
<dbReference type="EMBL" id="LSSN01000834">
    <property type="protein sequence ID" value="OMJ22121.1"/>
    <property type="molecule type" value="Genomic_DNA"/>
</dbReference>
<dbReference type="AlphaFoldDB" id="A0A1R1Y563"/>
<comment type="caution">
    <text evidence="2">The sequence shown here is derived from an EMBL/GenBank/DDBJ whole genome shotgun (WGS) entry which is preliminary data.</text>
</comment>
<evidence type="ECO:0000313" key="2">
    <source>
        <dbReference type="EMBL" id="OMJ22121.1"/>
    </source>
</evidence>
<evidence type="ECO:0000256" key="1">
    <source>
        <dbReference type="SAM" id="Coils"/>
    </source>
</evidence>
<sequence length="85" mass="9855">MNFQELEQKLLQMDSQLLAREGALEINLQQMEEQIEAIQLARDQHSELIEVMNAMRIEGQSVVAELGSTKNKNKNKTLLKEKRFL</sequence>
<reference evidence="2 3" key="1">
    <citation type="submission" date="2017-01" db="EMBL/GenBank/DDBJ databases">
        <authorList>
            <person name="Mah S.A."/>
            <person name="Swanson W.J."/>
            <person name="Moy G.W."/>
            <person name="Vacquier V.D."/>
        </authorList>
    </citation>
    <scope>NUCLEOTIDE SEQUENCE [LARGE SCALE GENOMIC DNA]</scope>
    <source>
        <strain evidence="2 3">GSMNP</strain>
    </source>
</reference>
<gene>
    <name evidence="2" type="ORF">AYI70_g3068</name>
</gene>
<evidence type="ECO:0000313" key="3">
    <source>
        <dbReference type="Proteomes" id="UP000187283"/>
    </source>
</evidence>
<proteinExistence type="predicted"/>
<protein>
    <submittedName>
        <fullName evidence="2">Uncharacterized protein</fullName>
    </submittedName>
</protein>
<keyword evidence="1" id="KW-0175">Coiled coil</keyword>
<organism evidence="2 3">
    <name type="scientific">Smittium culicis</name>
    <dbReference type="NCBI Taxonomy" id="133412"/>
    <lineage>
        <taxon>Eukaryota</taxon>
        <taxon>Fungi</taxon>
        <taxon>Fungi incertae sedis</taxon>
        <taxon>Zoopagomycota</taxon>
        <taxon>Kickxellomycotina</taxon>
        <taxon>Harpellomycetes</taxon>
        <taxon>Harpellales</taxon>
        <taxon>Legeriomycetaceae</taxon>
        <taxon>Smittium</taxon>
    </lineage>
</organism>
<keyword evidence="3" id="KW-1185">Reference proteome</keyword>